<reference evidence="2 3" key="1">
    <citation type="submission" date="2018-03" db="EMBL/GenBank/DDBJ databases">
        <title>Genomic Encyclopedia of Archaeal and Bacterial Type Strains, Phase II (KMG-II): from individual species to whole genera.</title>
        <authorList>
            <person name="Goeker M."/>
        </authorList>
    </citation>
    <scope>NUCLEOTIDE SEQUENCE [LARGE SCALE GENOMIC DNA]</scope>
    <source>
        <strain evidence="2 3">DSM 45348</strain>
    </source>
</reference>
<dbReference type="PROSITE" id="PS51725">
    <property type="entry name" value="ABM"/>
    <property type="match status" value="1"/>
</dbReference>
<name>A0A2T0RX78_9ACTN</name>
<dbReference type="PANTHER" id="PTHR34474">
    <property type="entry name" value="SIGNAL TRANSDUCTION PROTEIN TRAP"/>
    <property type="match status" value="1"/>
</dbReference>
<feature type="domain" description="ABM" evidence="1">
    <location>
        <begin position="3"/>
        <end position="92"/>
    </location>
</feature>
<keyword evidence="3" id="KW-1185">Reference proteome</keyword>
<dbReference type="EMBL" id="PVZG01000012">
    <property type="protein sequence ID" value="PRY25799.1"/>
    <property type="molecule type" value="Genomic_DNA"/>
</dbReference>
<proteinExistence type="predicted"/>
<evidence type="ECO:0000313" key="2">
    <source>
        <dbReference type="EMBL" id="PRY25799.1"/>
    </source>
</evidence>
<dbReference type="InterPro" id="IPR007138">
    <property type="entry name" value="ABM_dom"/>
</dbReference>
<accession>A0A2T0RX78</accession>
<dbReference type="InterPro" id="IPR050404">
    <property type="entry name" value="Heme-degrading_MO"/>
</dbReference>
<protein>
    <submittedName>
        <fullName evidence="2">Heme-degrading monooxygenase HmoA</fullName>
    </submittedName>
</protein>
<sequence>MTVFVTVAAKVKPGSGPGFEEAFAKVSATVKGTPGHVSDRLLRDGSDADRFVLLGTWESEEKFRAWEDAPVHREMTVPFREFWAGPVERTIYHLAVDGADAPGAGR</sequence>
<dbReference type="OrthoDB" id="5518003at2"/>
<evidence type="ECO:0000313" key="3">
    <source>
        <dbReference type="Proteomes" id="UP000239209"/>
    </source>
</evidence>
<gene>
    <name evidence="2" type="ORF">CLV70_112165</name>
</gene>
<dbReference type="AlphaFoldDB" id="A0A2T0RX78"/>
<dbReference type="GO" id="GO:0004497">
    <property type="term" value="F:monooxygenase activity"/>
    <property type="evidence" value="ECO:0007669"/>
    <property type="project" value="UniProtKB-KW"/>
</dbReference>
<evidence type="ECO:0000259" key="1">
    <source>
        <dbReference type="PROSITE" id="PS51725"/>
    </source>
</evidence>
<dbReference type="Proteomes" id="UP000239209">
    <property type="component" value="Unassembled WGS sequence"/>
</dbReference>
<keyword evidence="2" id="KW-0560">Oxidoreductase</keyword>
<keyword evidence="2" id="KW-0503">Monooxygenase</keyword>
<dbReference type="Gene3D" id="3.30.70.100">
    <property type="match status" value="1"/>
</dbReference>
<organism evidence="2 3">
    <name type="scientific">Pseudosporangium ferrugineum</name>
    <dbReference type="NCBI Taxonomy" id="439699"/>
    <lineage>
        <taxon>Bacteria</taxon>
        <taxon>Bacillati</taxon>
        <taxon>Actinomycetota</taxon>
        <taxon>Actinomycetes</taxon>
        <taxon>Micromonosporales</taxon>
        <taxon>Micromonosporaceae</taxon>
        <taxon>Pseudosporangium</taxon>
    </lineage>
</organism>
<dbReference type="PANTHER" id="PTHR34474:SF2">
    <property type="entry name" value="SIGNAL TRANSDUCTION PROTEIN TRAP"/>
    <property type="match status" value="1"/>
</dbReference>
<dbReference type="InterPro" id="IPR011008">
    <property type="entry name" value="Dimeric_a/b-barrel"/>
</dbReference>
<dbReference type="RefSeq" id="WP_106128982.1">
    <property type="nucleotide sequence ID" value="NZ_PVZG01000012.1"/>
</dbReference>
<comment type="caution">
    <text evidence="2">The sequence shown here is derived from an EMBL/GenBank/DDBJ whole genome shotgun (WGS) entry which is preliminary data.</text>
</comment>
<dbReference type="SUPFAM" id="SSF54909">
    <property type="entry name" value="Dimeric alpha+beta barrel"/>
    <property type="match status" value="1"/>
</dbReference>
<dbReference type="Pfam" id="PF03992">
    <property type="entry name" value="ABM"/>
    <property type="match status" value="1"/>
</dbReference>